<dbReference type="AlphaFoldDB" id="A0A1N6E078"/>
<reference evidence="3" key="1">
    <citation type="submission" date="2016-11" db="EMBL/GenBank/DDBJ databases">
        <authorList>
            <person name="Varghese N."/>
            <person name="Submissions S."/>
        </authorList>
    </citation>
    <scope>NUCLEOTIDE SEQUENCE [LARGE SCALE GENOMIC DNA]</scope>
    <source>
        <strain evidence="3">DSM 17456</strain>
    </source>
</reference>
<dbReference type="EMBL" id="FSRG01000003">
    <property type="protein sequence ID" value="SIN76403.1"/>
    <property type="molecule type" value="Genomic_DNA"/>
</dbReference>
<organism evidence="2 3">
    <name type="scientific">Halodesulfovibrio marinisediminis DSM 17456</name>
    <dbReference type="NCBI Taxonomy" id="1121457"/>
    <lineage>
        <taxon>Bacteria</taxon>
        <taxon>Pseudomonadati</taxon>
        <taxon>Thermodesulfobacteriota</taxon>
        <taxon>Desulfovibrionia</taxon>
        <taxon>Desulfovibrionales</taxon>
        <taxon>Desulfovibrionaceae</taxon>
        <taxon>Halodesulfovibrio</taxon>
    </lineage>
</organism>
<feature type="domain" description="Spore protein YkvP/CgeB glycosyl transferase-like" evidence="1">
    <location>
        <begin position="191"/>
        <end position="334"/>
    </location>
</feature>
<protein>
    <submittedName>
        <fullName evidence="2">Glycosyl transferases group 1</fullName>
    </submittedName>
</protein>
<dbReference type="STRING" id="1121457.SAMN02745161_0611"/>
<accession>A0A1N6E078</accession>
<evidence type="ECO:0000259" key="1">
    <source>
        <dbReference type="Pfam" id="PF13524"/>
    </source>
</evidence>
<dbReference type="Pfam" id="PF13524">
    <property type="entry name" value="Glyco_trans_1_2"/>
    <property type="match status" value="1"/>
</dbReference>
<evidence type="ECO:0000313" key="3">
    <source>
        <dbReference type="Proteomes" id="UP000184694"/>
    </source>
</evidence>
<evidence type="ECO:0000313" key="2">
    <source>
        <dbReference type="EMBL" id="SIN76403.1"/>
    </source>
</evidence>
<dbReference type="GO" id="GO:0016740">
    <property type="term" value="F:transferase activity"/>
    <property type="evidence" value="ECO:0007669"/>
    <property type="project" value="UniProtKB-KW"/>
</dbReference>
<dbReference type="InterPro" id="IPR055259">
    <property type="entry name" value="YkvP/CgeB_Glyco_trans-like"/>
</dbReference>
<gene>
    <name evidence="2" type="ORF">SAMN02745161_0611</name>
</gene>
<dbReference type="Proteomes" id="UP000184694">
    <property type="component" value="Unassembled WGS sequence"/>
</dbReference>
<keyword evidence="2" id="KW-0808">Transferase</keyword>
<name>A0A1N6E078_9BACT</name>
<proteinExistence type="predicted"/>
<keyword evidence="3" id="KW-1185">Reference proteome</keyword>
<sequence length="341" mass="37584">MNNTQQHILIVPPLDKSEACIVTGCKESLEKLGHKVSVFNTEAWVPVCSALQNLPVTLAHQDALGSQGMELISGAVVAVVESQHIDIVLGFPQSPLTSSSREKMQARGIVTVCWMTEEYASFPYWRKAIECCDVVATIQHEPFISELSVLGHVPVYLPFAAKSACCTPVVTHTAAEGMIAVLGDASDEMANALSSHTGRGMVLWGDGWEKYEQLVPYYQGKLQSLTRSERKALYRDAAIIVNIHSTDVGTGDSVNMETFAIASCGGFQLVDKRTLMEGMFSYDELVMFESAEELSELLTEFIDDRNARLEYARNAQKLVLAKHTYEQRMESLLQAIAEAIK</sequence>